<dbReference type="InterPro" id="IPR013083">
    <property type="entry name" value="Znf_RING/FYVE/PHD"/>
</dbReference>
<dbReference type="Proteomes" id="UP000053237">
    <property type="component" value="Unassembled WGS sequence"/>
</dbReference>
<dbReference type="PANTHER" id="PTHR46225:SF19">
    <property type="entry name" value="RING-TYPE DOMAIN-CONTAINING PROTEIN"/>
    <property type="match status" value="1"/>
</dbReference>
<organism evidence="4 5">
    <name type="scientific">Albugo candida</name>
    <dbReference type="NCBI Taxonomy" id="65357"/>
    <lineage>
        <taxon>Eukaryota</taxon>
        <taxon>Sar</taxon>
        <taxon>Stramenopiles</taxon>
        <taxon>Oomycota</taxon>
        <taxon>Peronosporomycetes</taxon>
        <taxon>Albuginales</taxon>
        <taxon>Albuginaceae</taxon>
        <taxon>Albugo</taxon>
    </lineage>
</organism>
<dbReference type="SMART" id="SM00184">
    <property type="entry name" value="RING"/>
    <property type="match status" value="1"/>
</dbReference>
<evidence type="ECO:0000313" key="4">
    <source>
        <dbReference type="EMBL" id="CCI50211.1"/>
    </source>
</evidence>
<evidence type="ECO:0000256" key="1">
    <source>
        <dbReference type="PROSITE-ProRule" id="PRU00175"/>
    </source>
</evidence>
<dbReference type="InParanoid" id="A0A024GTZ9"/>
<protein>
    <recommendedName>
        <fullName evidence="3">RING-type domain-containing protein</fullName>
    </recommendedName>
</protein>
<dbReference type="PANTHER" id="PTHR46225">
    <property type="entry name" value="C3H4 TYPE ZINC FINGER PROTEIN"/>
    <property type="match status" value="1"/>
</dbReference>
<proteinExistence type="predicted"/>
<gene>
    <name evidence="4" type="ORF">BN9_117810</name>
</gene>
<dbReference type="Gene3D" id="3.30.40.10">
    <property type="entry name" value="Zinc/RING finger domain, C3HC4 (zinc finger)"/>
    <property type="match status" value="1"/>
</dbReference>
<dbReference type="PROSITE" id="PS50089">
    <property type="entry name" value="ZF_RING_2"/>
    <property type="match status" value="1"/>
</dbReference>
<dbReference type="InterPro" id="IPR001841">
    <property type="entry name" value="Znf_RING"/>
</dbReference>
<comment type="caution">
    <text evidence="4">The sequence shown here is derived from an EMBL/GenBank/DDBJ whole genome shotgun (WGS) entry which is preliminary data.</text>
</comment>
<keyword evidence="2" id="KW-0472">Membrane</keyword>
<dbReference type="EMBL" id="CAIX01000417">
    <property type="protein sequence ID" value="CCI50211.1"/>
    <property type="molecule type" value="Genomic_DNA"/>
</dbReference>
<keyword evidence="1" id="KW-0863">Zinc-finger</keyword>
<dbReference type="STRING" id="65357.A0A024GTZ9"/>
<dbReference type="Pfam" id="PF13639">
    <property type="entry name" value="zf-RING_2"/>
    <property type="match status" value="1"/>
</dbReference>
<keyword evidence="2" id="KW-0812">Transmembrane</keyword>
<reference evidence="4 5" key="1">
    <citation type="submission" date="2012-05" db="EMBL/GenBank/DDBJ databases">
        <title>Recombination and specialization in a pathogen metapopulation.</title>
        <authorList>
            <person name="Gardiner A."/>
            <person name="Kemen E."/>
            <person name="Schultz-Larsen T."/>
            <person name="MacLean D."/>
            <person name="Van Oosterhout C."/>
            <person name="Jones J.D.G."/>
        </authorList>
    </citation>
    <scope>NUCLEOTIDE SEQUENCE [LARGE SCALE GENOMIC DNA]</scope>
    <source>
        <strain evidence="4 5">Ac Nc2</strain>
    </source>
</reference>
<evidence type="ECO:0000313" key="5">
    <source>
        <dbReference type="Proteomes" id="UP000053237"/>
    </source>
</evidence>
<feature type="transmembrane region" description="Helical" evidence="2">
    <location>
        <begin position="142"/>
        <end position="163"/>
    </location>
</feature>
<evidence type="ECO:0000256" key="2">
    <source>
        <dbReference type="SAM" id="Phobius"/>
    </source>
</evidence>
<keyword evidence="2" id="KW-1133">Transmembrane helix</keyword>
<keyword evidence="1" id="KW-0862">Zinc</keyword>
<dbReference type="GO" id="GO:0008270">
    <property type="term" value="F:zinc ion binding"/>
    <property type="evidence" value="ECO:0007669"/>
    <property type="project" value="UniProtKB-KW"/>
</dbReference>
<sequence>MNSGQQSNIAGTSGRRGAAVAARLLGRDGRPHNEEAHAVRLNVLNSSVQEARDARSSRIIMWAITFISVPQILASIVVLSLKWHTREKLFSSACYRLQVWVLVQAIHMSVVLGVEWIVYYLNTCYTNRVIELREQYMRYLGNIKYGLDLLGVFWFLVGNMWVISDDDAQNGKPDAANGERHEDVAPLSPSHCDSSLYQLAFWMIVITYVKIFLPCILLLILLPVICFCLPCLIRVLSRFQDPMRGKGASHETIARLACTNYKQDMFARDDCNCCICLNDYVEEEELRLLPCRHHFHKQCADEWLIVNATCPTCRLSIYETASEDSEQQGYRLGSRNDIFQVV</sequence>
<feature type="domain" description="RING-type" evidence="3">
    <location>
        <begin position="273"/>
        <end position="314"/>
    </location>
</feature>
<dbReference type="AlphaFoldDB" id="A0A024GTZ9"/>
<keyword evidence="5" id="KW-1185">Reference proteome</keyword>
<feature type="transmembrane region" description="Helical" evidence="2">
    <location>
        <begin position="59"/>
        <end position="79"/>
    </location>
</feature>
<evidence type="ECO:0000259" key="3">
    <source>
        <dbReference type="PROSITE" id="PS50089"/>
    </source>
</evidence>
<feature type="transmembrane region" description="Helical" evidence="2">
    <location>
        <begin position="211"/>
        <end position="236"/>
    </location>
</feature>
<dbReference type="SUPFAM" id="SSF57850">
    <property type="entry name" value="RING/U-box"/>
    <property type="match status" value="1"/>
</dbReference>
<keyword evidence="1" id="KW-0479">Metal-binding</keyword>
<feature type="transmembrane region" description="Helical" evidence="2">
    <location>
        <begin position="99"/>
        <end position="121"/>
    </location>
</feature>
<name>A0A024GTZ9_9STRA</name>
<accession>A0A024GTZ9</accession>
<dbReference type="OrthoDB" id="9984778at2759"/>